<dbReference type="AlphaFoldDB" id="A0A9P0INX0"/>
<dbReference type="SUPFAM" id="SSF50494">
    <property type="entry name" value="Trypsin-like serine proteases"/>
    <property type="match status" value="1"/>
</dbReference>
<organism evidence="4 5">
    <name type="scientific">Chironomus riparius</name>
    <dbReference type="NCBI Taxonomy" id="315576"/>
    <lineage>
        <taxon>Eukaryota</taxon>
        <taxon>Metazoa</taxon>
        <taxon>Ecdysozoa</taxon>
        <taxon>Arthropoda</taxon>
        <taxon>Hexapoda</taxon>
        <taxon>Insecta</taxon>
        <taxon>Pterygota</taxon>
        <taxon>Neoptera</taxon>
        <taxon>Endopterygota</taxon>
        <taxon>Diptera</taxon>
        <taxon>Nematocera</taxon>
        <taxon>Chironomoidea</taxon>
        <taxon>Chironomidae</taxon>
        <taxon>Chironominae</taxon>
        <taxon>Chironomus</taxon>
    </lineage>
</organism>
<proteinExistence type="inferred from homology"/>
<comment type="similarity">
    <text evidence="1">Belongs to the peptidase S1 family. CLIP subfamily.</text>
</comment>
<dbReference type="PANTHER" id="PTHR24260:SF136">
    <property type="entry name" value="GH08193P-RELATED"/>
    <property type="match status" value="1"/>
</dbReference>
<keyword evidence="5" id="KW-1185">Reference proteome</keyword>
<sequence>MTRMDLQILKFFLIFSYLHSTKGIQSGDIVLQNDARFIASIRLRSLEQQTIGIGFLCTASLINDRHAITAATCVTNFFASQLQIILGVENISSRNSRAVIRDIQRMHFHPNFNRTSESSELNGNVAVLQLSISIRQSPSRWSILQYSSIMNFHVQPIKISDFILNSSSICQFFSWSNDPTSCKRIPDLLGTSLAIVKSDECLNSDSIFCAHRLNDLNPILCGNLGGAFLCGNTLYGIATRNVCNEIGHFVLLPYYKQWILAVSKSNILTTQNAYGIVLISIAILLL</sequence>
<dbReference type="PANTHER" id="PTHR24260">
    <property type="match status" value="1"/>
</dbReference>
<dbReference type="GO" id="GO:0004252">
    <property type="term" value="F:serine-type endopeptidase activity"/>
    <property type="evidence" value="ECO:0007669"/>
    <property type="project" value="InterPro"/>
</dbReference>
<evidence type="ECO:0000256" key="1">
    <source>
        <dbReference type="ARBA" id="ARBA00024195"/>
    </source>
</evidence>
<dbReference type="EMBL" id="OU895877">
    <property type="protein sequence ID" value="CAH1711491.1"/>
    <property type="molecule type" value="Genomic_DNA"/>
</dbReference>
<feature type="signal peptide" evidence="2">
    <location>
        <begin position="1"/>
        <end position="23"/>
    </location>
</feature>
<dbReference type="InterPro" id="IPR043504">
    <property type="entry name" value="Peptidase_S1_PA_chymotrypsin"/>
</dbReference>
<accession>A0A9P0INX0</accession>
<dbReference type="Pfam" id="PF00089">
    <property type="entry name" value="Trypsin"/>
    <property type="match status" value="1"/>
</dbReference>
<dbReference type="Gene3D" id="2.40.10.10">
    <property type="entry name" value="Trypsin-like serine proteases"/>
    <property type="match status" value="1"/>
</dbReference>
<evidence type="ECO:0000313" key="5">
    <source>
        <dbReference type="Proteomes" id="UP001153620"/>
    </source>
</evidence>
<feature type="chain" id="PRO_5040383500" description="Peptidase S1 domain-containing protein" evidence="2">
    <location>
        <begin position="24"/>
        <end position="286"/>
    </location>
</feature>
<dbReference type="InterPro" id="IPR009003">
    <property type="entry name" value="Peptidase_S1_PA"/>
</dbReference>
<keyword evidence="2" id="KW-0732">Signal</keyword>
<dbReference type="GO" id="GO:0006508">
    <property type="term" value="P:proteolysis"/>
    <property type="evidence" value="ECO:0007669"/>
    <property type="project" value="InterPro"/>
</dbReference>
<gene>
    <name evidence="4" type="ORF">CHIRRI_LOCUS2112</name>
</gene>
<protein>
    <recommendedName>
        <fullName evidence="3">Peptidase S1 domain-containing protein</fullName>
    </recommendedName>
</protein>
<evidence type="ECO:0000313" key="4">
    <source>
        <dbReference type="EMBL" id="CAH1711491.1"/>
    </source>
</evidence>
<evidence type="ECO:0000256" key="2">
    <source>
        <dbReference type="SAM" id="SignalP"/>
    </source>
</evidence>
<reference evidence="4" key="1">
    <citation type="submission" date="2022-01" db="EMBL/GenBank/DDBJ databases">
        <authorList>
            <person name="King R."/>
        </authorList>
    </citation>
    <scope>NUCLEOTIDE SEQUENCE</scope>
</reference>
<dbReference type="InterPro" id="IPR001254">
    <property type="entry name" value="Trypsin_dom"/>
</dbReference>
<name>A0A9P0INX0_9DIPT</name>
<dbReference type="OrthoDB" id="10657536at2759"/>
<dbReference type="SMART" id="SM00020">
    <property type="entry name" value="Tryp_SPc"/>
    <property type="match status" value="1"/>
</dbReference>
<reference evidence="4" key="2">
    <citation type="submission" date="2022-10" db="EMBL/GenBank/DDBJ databases">
        <authorList>
            <consortium name="ENA_rothamsted_submissions"/>
            <consortium name="culmorum"/>
            <person name="King R."/>
        </authorList>
    </citation>
    <scope>NUCLEOTIDE SEQUENCE</scope>
</reference>
<evidence type="ECO:0000259" key="3">
    <source>
        <dbReference type="SMART" id="SM00020"/>
    </source>
</evidence>
<feature type="domain" description="Peptidase S1" evidence="3">
    <location>
        <begin position="23"/>
        <end position="259"/>
    </location>
</feature>
<dbReference type="InterPro" id="IPR051333">
    <property type="entry name" value="CLIP_Serine_Protease"/>
</dbReference>
<dbReference type="Proteomes" id="UP001153620">
    <property type="component" value="Chromosome 1"/>
</dbReference>